<dbReference type="EnsemblMetazoa" id="XM_029492689.1">
    <property type="protein sequence ID" value="XP_029348549.1"/>
    <property type="gene ID" value="LOC100570489"/>
</dbReference>
<evidence type="ECO:0000256" key="1">
    <source>
        <dbReference type="SAM" id="MobiDB-lite"/>
    </source>
</evidence>
<dbReference type="KEGG" id="api:100570489"/>
<dbReference type="InterPro" id="IPR001584">
    <property type="entry name" value="Integrase_cat-core"/>
</dbReference>
<dbReference type="PROSITE" id="PS50994">
    <property type="entry name" value="INTEGRASE"/>
    <property type="match status" value="1"/>
</dbReference>
<feature type="region of interest" description="Disordered" evidence="1">
    <location>
        <begin position="343"/>
        <end position="418"/>
    </location>
</feature>
<keyword evidence="4" id="KW-1185">Reference proteome</keyword>
<evidence type="ECO:0000313" key="3">
    <source>
        <dbReference type="EnsemblMetazoa" id="XP_029348549.1"/>
    </source>
</evidence>
<feature type="compositionally biased region" description="Basic and acidic residues" evidence="1">
    <location>
        <begin position="347"/>
        <end position="418"/>
    </location>
</feature>
<dbReference type="PANTHER" id="PTHR37984">
    <property type="entry name" value="PROTEIN CBG26694"/>
    <property type="match status" value="1"/>
</dbReference>
<dbReference type="Proteomes" id="UP000007819">
    <property type="component" value="Chromosome X"/>
</dbReference>
<dbReference type="PANTHER" id="PTHR37984:SF5">
    <property type="entry name" value="PROTEIN NYNRIN-LIKE"/>
    <property type="match status" value="1"/>
</dbReference>
<dbReference type="InterPro" id="IPR012337">
    <property type="entry name" value="RNaseH-like_sf"/>
</dbReference>
<dbReference type="InterPro" id="IPR050951">
    <property type="entry name" value="Retrovirus_Pol_polyprotein"/>
</dbReference>
<dbReference type="GO" id="GO:0003676">
    <property type="term" value="F:nucleic acid binding"/>
    <property type="evidence" value="ECO:0007669"/>
    <property type="project" value="InterPro"/>
</dbReference>
<dbReference type="Pfam" id="PF00665">
    <property type="entry name" value="rve"/>
    <property type="match status" value="1"/>
</dbReference>
<evidence type="ECO:0000313" key="4">
    <source>
        <dbReference type="Proteomes" id="UP000007819"/>
    </source>
</evidence>
<proteinExistence type="predicted"/>
<reference evidence="3" key="2">
    <citation type="submission" date="2022-06" db="UniProtKB">
        <authorList>
            <consortium name="EnsemblMetazoa"/>
        </authorList>
    </citation>
    <scope>IDENTIFICATION</scope>
</reference>
<organism evidence="3 4">
    <name type="scientific">Acyrthosiphon pisum</name>
    <name type="common">Pea aphid</name>
    <dbReference type="NCBI Taxonomy" id="7029"/>
    <lineage>
        <taxon>Eukaryota</taxon>
        <taxon>Metazoa</taxon>
        <taxon>Ecdysozoa</taxon>
        <taxon>Arthropoda</taxon>
        <taxon>Hexapoda</taxon>
        <taxon>Insecta</taxon>
        <taxon>Pterygota</taxon>
        <taxon>Neoptera</taxon>
        <taxon>Paraneoptera</taxon>
        <taxon>Hemiptera</taxon>
        <taxon>Sternorrhyncha</taxon>
        <taxon>Aphidomorpha</taxon>
        <taxon>Aphidoidea</taxon>
        <taxon>Aphididae</taxon>
        <taxon>Macrosiphini</taxon>
        <taxon>Acyrthosiphon</taxon>
    </lineage>
</organism>
<dbReference type="GeneID" id="100570489"/>
<evidence type="ECO:0000259" key="2">
    <source>
        <dbReference type="PROSITE" id="PS50994"/>
    </source>
</evidence>
<dbReference type="GO" id="GO:0015074">
    <property type="term" value="P:DNA integration"/>
    <property type="evidence" value="ECO:0007669"/>
    <property type="project" value="InterPro"/>
</dbReference>
<dbReference type="OrthoDB" id="441971at2759"/>
<accession>A0A8R2JWZ0</accession>
<dbReference type="Gene3D" id="3.30.420.10">
    <property type="entry name" value="Ribonuclease H-like superfamily/Ribonuclease H"/>
    <property type="match status" value="1"/>
</dbReference>
<reference evidence="4" key="1">
    <citation type="submission" date="2010-06" db="EMBL/GenBank/DDBJ databases">
        <authorList>
            <person name="Jiang H."/>
            <person name="Abraham K."/>
            <person name="Ali S."/>
            <person name="Alsbrooks S.L."/>
            <person name="Anim B.N."/>
            <person name="Anosike U.S."/>
            <person name="Attaway T."/>
            <person name="Bandaranaike D.P."/>
            <person name="Battles P.K."/>
            <person name="Bell S.N."/>
            <person name="Bell A.V."/>
            <person name="Beltran B."/>
            <person name="Bickham C."/>
            <person name="Bustamante Y."/>
            <person name="Caleb T."/>
            <person name="Canada A."/>
            <person name="Cardenas V."/>
            <person name="Carter K."/>
            <person name="Chacko J."/>
            <person name="Chandrabose M.N."/>
            <person name="Chavez D."/>
            <person name="Chavez A."/>
            <person name="Chen L."/>
            <person name="Chu H.-S."/>
            <person name="Claassen K.J."/>
            <person name="Cockrell R."/>
            <person name="Collins M."/>
            <person name="Cooper J.A."/>
            <person name="Cree A."/>
            <person name="Curry S.M."/>
            <person name="Da Y."/>
            <person name="Dao M.D."/>
            <person name="Das B."/>
            <person name="Davila M.-L."/>
            <person name="Davy-Carroll L."/>
            <person name="Denson S."/>
            <person name="Dinh H."/>
            <person name="Ebong V.E."/>
            <person name="Edwards J.R."/>
            <person name="Egan A."/>
            <person name="El-Daye J."/>
            <person name="Escobedo L."/>
            <person name="Fernandez S."/>
            <person name="Fernando P.R."/>
            <person name="Flagg N."/>
            <person name="Forbes L.D."/>
            <person name="Fowler R.G."/>
            <person name="Fu Q."/>
            <person name="Gabisi R.A."/>
            <person name="Ganer J."/>
            <person name="Garbino Pronczuk A."/>
            <person name="Garcia R.M."/>
            <person name="Garner T."/>
            <person name="Garrett T.E."/>
            <person name="Gonzalez D.A."/>
            <person name="Hamid H."/>
            <person name="Hawkins E.S."/>
            <person name="Hirani K."/>
            <person name="Hogues M.E."/>
            <person name="Hollins B."/>
            <person name="Hsiao C.-H."/>
            <person name="Jabil R."/>
            <person name="James M.L."/>
            <person name="Jhangiani S.N."/>
            <person name="Johnson B."/>
            <person name="Johnson Q."/>
            <person name="Joshi V."/>
            <person name="Kalu J.B."/>
            <person name="Kam C."/>
            <person name="Kashfia A."/>
            <person name="Keebler J."/>
            <person name="Kisamo H."/>
            <person name="Kovar C.L."/>
            <person name="Lago L.A."/>
            <person name="Lai C.-Y."/>
            <person name="Laidlaw J."/>
            <person name="Lara F."/>
            <person name="Le T.-K."/>
            <person name="Lee S.L."/>
            <person name="Legall F.H."/>
            <person name="Lemon S.J."/>
            <person name="Lewis L.R."/>
            <person name="Li B."/>
            <person name="Liu Y."/>
            <person name="Liu Y.-S."/>
            <person name="Lopez J."/>
            <person name="Lozado R.J."/>
            <person name="Lu J."/>
            <person name="Madu R.C."/>
            <person name="Maheshwari M."/>
            <person name="Maheshwari R."/>
            <person name="Malloy K."/>
            <person name="Martinez E."/>
            <person name="Mathew T."/>
            <person name="Mercado I.C."/>
            <person name="Mercado C."/>
            <person name="Meyer B."/>
            <person name="Montgomery K."/>
            <person name="Morgan M.B."/>
            <person name="Munidasa M."/>
            <person name="Nazareth L.V."/>
            <person name="Nelson J."/>
            <person name="Ng B.M."/>
            <person name="Nguyen N.B."/>
            <person name="Nguyen P.Q."/>
            <person name="Nguyen T."/>
            <person name="Obregon M."/>
            <person name="Okwuonu G.O."/>
            <person name="Onwere C.G."/>
            <person name="Orozco G."/>
            <person name="Parra A."/>
            <person name="Patel S."/>
            <person name="Patil S."/>
            <person name="Perez A."/>
            <person name="Perez Y."/>
            <person name="Pham C."/>
            <person name="Primus E.L."/>
            <person name="Pu L.-L."/>
            <person name="Puazo M."/>
            <person name="Qin X."/>
            <person name="Quiroz J.B."/>
            <person name="Reese J."/>
            <person name="Richards S."/>
            <person name="Rives C.M."/>
            <person name="Robberts R."/>
            <person name="Ruiz S.J."/>
            <person name="Ruiz M.J."/>
            <person name="Santibanez J."/>
            <person name="Schneider B.W."/>
            <person name="Sisson I."/>
            <person name="Smith M."/>
            <person name="Sodergren E."/>
            <person name="Song X.-Z."/>
            <person name="Song B.B."/>
            <person name="Summersgill H."/>
            <person name="Thelus R."/>
            <person name="Thornton R.D."/>
            <person name="Trejos Z.Y."/>
            <person name="Usmani K."/>
            <person name="Vattathil S."/>
            <person name="Villasana D."/>
            <person name="Walker D.L."/>
            <person name="Wang S."/>
            <person name="Wang K."/>
            <person name="White C.S."/>
            <person name="Williams A.C."/>
            <person name="Williamson J."/>
            <person name="Wilson K."/>
            <person name="Woghiren I.O."/>
            <person name="Woodworth J.R."/>
            <person name="Worley K.C."/>
            <person name="Wright R.A."/>
            <person name="Wu W."/>
            <person name="Young L."/>
            <person name="Zhang L."/>
            <person name="Zhang J."/>
            <person name="Zhu Y."/>
            <person name="Muzny D.M."/>
            <person name="Weinstock G."/>
            <person name="Gibbs R.A."/>
        </authorList>
    </citation>
    <scope>NUCLEOTIDE SEQUENCE [LARGE SCALE GENOMIC DNA]</scope>
    <source>
        <strain evidence="4">LSR1</strain>
    </source>
</reference>
<name>A0A8R2JWZ0_ACYPI</name>
<dbReference type="InterPro" id="IPR036397">
    <property type="entry name" value="RNaseH_sf"/>
</dbReference>
<feature type="domain" description="Integrase catalytic" evidence="2">
    <location>
        <begin position="146"/>
        <end position="312"/>
    </location>
</feature>
<dbReference type="SUPFAM" id="SSF53098">
    <property type="entry name" value="Ribonuclease H-like"/>
    <property type="match status" value="1"/>
</dbReference>
<dbReference type="RefSeq" id="XP_029348549.1">
    <property type="nucleotide sequence ID" value="XM_029492689.1"/>
</dbReference>
<protein>
    <recommendedName>
        <fullName evidence="2">Integrase catalytic domain-containing protein</fullName>
    </recommendedName>
</protein>
<dbReference type="AlphaFoldDB" id="A0A8R2JWZ0"/>
<sequence length="418" mass="48708">MENMRELFYNKCNDLISKKRNDNSFFLSAEKYNFLISEVNISKDKANKQRNDYRRLKRYDVLNILGSNKLIVPLKPGETNIKYYVKNEELFDIIQQTHIQTGHGGRTRMIKELQCKYKNITYEIVMLYLSLCIQCQTKQKAPRKGIVVKPIISSELNSRCQIDLVDMQTCKDGEYKFILNYQDHLTKFIQLRPLKSKTAEEVAHNLLHIFLTFGAPNILHSDNGREFVNKIITELCLMWDGVKIVHGKPRHSQTEGSIERANQDIQNLLRAWMYENNTNKWADGLYFVQFTKNTAYHEGIKQSPYEAMFGTKAKMGLFSSSLPRDKLHELESEEHLENIIKNMNSENIDRESLQESSDADQHDNNNTDSENIDRESLQESSDADQHDNNNTDSENIDRESLQESSDDEQHEKKISSTF</sequence>